<keyword evidence="1" id="KW-1133">Transmembrane helix</keyword>
<sequence>MMSIDIVMQLLYGTALLTTIIVAPLATLDLDVDEKDQRTAKARYLEVMFYAAVSLVLTAMALMHSLVTSPRWRKQNSVKILLAMLPWMVVCCIHFLMNVILQLKAIFNVATETRQKTLIYALGFYCAIFGLALEQMLHWNVVYHLMTDGVVTSISNRQLPLVIF</sequence>
<feature type="transmembrane region" description="Helical" evidence="1">
    <location>
        <begin position="6"/>
        <end position="26"/>
    </location>
</feature>
<dbReference type="EMBL" id="CM002912">
    <property type="protein sequence ID" value="KMY96669.1"/>
    <property type="molecule type" value="Genomic_DNA"/>
</dbReference>
<dbReference type="AlphaFoldDB" id="A0A0J9RMM2"/>
<evidence type="ECO:0000313" key="3">
    <source>
        <dbReference type="Proteomes" id="UP000035880"/>
    </source>
</evidence>
<dbReference type="Bgee" id="FBgn0196993">
    <property type="expression patterns" value="Expressed in male reproductive system and 3 other cell types or tissues"/>
</dbReference>
<feature type="transmembrane region" description="Helical" evidence="1">
    <location>
        <begin position="118"/>
        <end position="137"/>
    </location>
</feature>
<dbReference type="OrthoDB" id="7861463at2759"/>
<organism evidence="2 3">
    <name type="scientific">Drosophila simulans</name>
    <name type="common">Fruit fly</name>
    <dbReference type="NCBI Taxonomy" id="7240"/>
    <lineage>
        <taxon>Eukaryota</taxon>
        <taxon>Metazoa</taxon>
        <taxon>Ecdysozoa</taxon>
        <taxon>Arthropoda</taxon>
        <taxon>Hexapoda</taxon>
        <taxon>Insecta</taxon>
        <taxon>Pterygota</taxon>
        <taxon>Neoptera</taxon>
        <taxon>Endopterygota</taxon>
        <taxon>Diptera</taxon>
        <taxon>Brachycera</taxon>
        <taxon>Muscomorpha</taxon>
        <taxon>Ephydroidea</taxon>
        <taxon>Drosophilidae</taxon>
        <taxon>Drosophila</taxon>
        <taxon>Sophophora</taxon>
    </lineage>
</organism>
<gene>
    <name evidence="2" type="primary">Dsim\GD25708</name>
    <name evidence="2" type="ORF">Dsimw501_GD25708</name>
</gene>
<keyword evidence="1" id="KW-0812">Transmembrane</keyword>
<name>A0A0J9RMM2_DROSI</name>
<dbReference type="KEGG" id="dsi:Dsimw501_GD25708"/>
<reference evidence="2 3" key="1">
    <citation type="journal article" date="2013" name="Genome Res.">
        <title>A second-generation assembly of the Drosophila simulans genome provides new insights into patterns of lineage-specific divergence.</title>
        <authorList>
            <person name="Hu T.T."/>
            <person name="Eisen M.B."/>
            <person name="Thornton K.R."/>
            <person name="Andolfatto P."/>
        </authorList>
    </citation>
    <scope>NUCLEOTIDE SEQUENCE [LARGE SCALE GENOMIC DNA]</scope>
    <source>
        <strain evidence="3">w501</strain>
    </source>
</reference>
<accession>A0A0J9RMM2</accession>
<evidence type="ECO:0000256" key="1">
    <source>
        <dbReference type="SAM" id="Phobius"/>
    </source>
</evidence>
<feature type="transmembrane region" description="Helical" evidence="1">
    <location>
        <begin position="47"/>
        <end position="66"/>
    </location>
</feature>
<feature type="transmembrane region" description="Helical" evidence="1">
    <location>
        <begin position="78"/>
        <end position="97"/>
    </location>
</feature>
<evidence type="ECO:0000313" key="2">
    <source>
        <dbReference type="EMBL" id="KMY96669.1"/>
    </source>
</evidence>
<proteinExistence type="predicted"/>
<keyword evidence="1" id="KW-0472">Membrane</keyword>
<protein>
    <submittedName>
        <fullName evidence="2">Uncharacterized protein</fullName>
    </submittedName>
</protein>
<dbReference type="Proteomes" id="UP000035880">
    <property type="component" value="Chromosome 3L"/>
</dbReference>